<gene>
    <name evidence="1" type="ORF">JWG45_08965</name>
</gene>
<evidence type="ECO:0000313" key="2">
    <source>
        <dbReference type="Proteomes" id="UP000724686"/>
    </source>
</evidence>
<dbReference type="EMBL" id="JAFFPU010000033">
    <property type="protein sequence ID" value="MBM9577281.1"/>
    <property type="molecule type" value="Genomic_DNA"/>
</dbReference>
<dbReference type="Gene3D" id="3.90.550.10">
    <property type="entry name" value="Spore Coat Polysaccharide Biosynthesis Protein SpsA, Chain A"/>
    <property type="match status" value="1"/>
</dbReference>
<organism evidence="1 2">
    <name type="scientific">Leptospira ainlahdjerensis</name>
    <dbReference type="NCBI Taxonomy" id="2810033"/>
    <lineage>
        <taxon>Bacteria</taxon>
        <taxon>Pseudomonadati</taxon>
        <taxon>Spirochaetota</taxon>
        <taxon>Spirochaetia</taxon>
        <taxon>Leptospirales</taxon>
        <taxon>Leptospiraceae</taxon>
        <taxon>Leptospira</taxon>
    </lineage>
</organism>
<dbReference type="RefSeq" id="WP_205279418.1">
    <property type="nucleotide sequence ID" value="NZ_JAFFPU010000033.1"/>
</dbReference>
<accession>A0ABS2UA77</accession>
<protein>
    <submittedName>
        <fullName evidence="1">Glycosyltransferase</fullName>
    </submittedName>
</protein>
<comment type="caution">
    <text evidence="1">The sequence shown here is derived from an EMBL/GenBank/DDBJ whole genome shotgun (WGS) entry which is preliminary data.</text>
</comment>
<name>A0ABS2UA77_9LEPT</name>
<dbReference type="Proteomes" id="UP000724686">
    <property type="component" value="Unassembled WGS sequence"/>
</dbReference>
<keyword evidence="2" id="KW-1185">Reference proteome</keyword>
<dbReference type="SUPFAM" id="SSF53448">
    <property type="entry name" value="Nucleotide-diphospho-sugar transferases"/>
    <property type="match status" value="1"/>
</dbReference>
<proteinExistence type="predicted"/>
<dbReference type="InterPro" id="IPR029044">
    <property type="entry name" value="Nucleotide-diphossugar_trans"/>
</dbReference>
<reference evidence="1 2" key="1">
    <citation type="submission" date="2021-02" db="EMBL/GenBank/DDBJ databases">
        <title>Leptospira ainlahdjerensis sp. nov., Leptospira ainazelensis sp. nov., Leptospira abararensis sp. nov. and Leptospira chreensis sp. nov., four new species isolated from water sources in Algeria.</title>
        <authorList>
            <person name="Amara Korba A."/>
            <person name="Kainiu M."/>
            <person name="Vincent A.T."/>
            <person name="Mariet J.-F."/>
            <person name="Veyrier F.J."/>
            <person name="Goarant C."/>
            <person name="Picardeau M."/>
        </authorList>
    </citation>
    <scope>NUCLEOTIDE SEQUENCE [LARGE SCALE GENOMIC DNA]</scope>
    <source>
        <strain evidence="1 2">201903070</strain>
    </source>
</reference>
<evidence type="ECO:0000313" key="1">
    <source>
        <dbReference type="EMBL" id="MBM9577281.1"/>
    </source>
</evidence>
<sequence length="311" mass="36244">MNSLSPIALFVYNRPLHTEATISALIKNEFADQSEIFIFCDGARSEKDFDKVSEVRKIVKNIKDGFKKVTVLEKEKNFGLANSVISGVTELTRKYGKVIVLEDDMVTSPYFLRYLNQALNYYEHEERVISIHGYRLPYRGNVPETYFLRGTDCWGWATWKRGWDLFEPNGAKLLARLESENLTYKFDMDGSFPYSQMLRDQISGRNDSWAIRWHASGFLLNKLTLFPARSLVQNIGLDASGTHCEVSDDYNVTLSLIPIKVGHIEIKENKLAKKLYRNHFRRLNYLNFKKRIITSVSNWLRSIIRCFYRLH</sequence>